<protein>
    <submittedName>
        <fullName evidence="1">Similar to Saccharomyces cerevisiae YGL249W ZIP2 Meiosis-specific protein involved in normal synaptonemal complex formation and pairing between homologous chromosomes during meiosis</fullName>
    </submittedName>
</protein>
<dbReference type="EMBL" id="CAEFZW010000001">
    <property type="protein sequence ID" value="CAB4251953.1"/>
    <property type="molecule type" value="Genomic_DNA"/>
</dbReference>
<sequence>MNGTFTKVWELKKKHEVRTKIELGGNNCDTINEPLTVDQNTQKILKYVISKLSNNKKINYNELNQSTFPKNSFLLNTILQATSKNKATYNRTIALWCPTISRCHLSPVTIASKEKLEINRECQDILKEMRAKRNIYLLRHRYYLSRNFQRYNIEYLSRTKTKKYLLNKTTLLEPWISKLEENFGCFTTENLNNIPDCLLFIPDVITFDYIGNYNFKNYLIQQPINSINVYHKTKISIFRSWSCSHDIYFPEDHFYNLERSLLDDNFHELEFYMIRLKAQKGKNNKRGNYTCFSKRTKFIVWKLEKVLLKSIAWDPFKKINQNLRLIINELETITPTTYSIETDNVRFNYLKSNTLQLIDIQTKNFNSYQFGLNDVQENEPTKRKTDKKITDVTLSILHETSYNSSYNERTISTSLIPQKRSFLDPDLFSIIEKKKKMNKKRIGDNKSSQFITKKIKETLNFGINKESSINHPSSRNFESGHTFKLTTPNPPIQVPNKTIIINTVKLLSNHTILHELVEYRKLNVIERNINLPCDFILSTNCCVVRIKLEVFQQYHKDGTLFYSSIFTELVRYFQKIIVFIDYNELSEQTDPDLFWKMESFLNMKQFKLHIIPESETDTSNKLIISYLLKYIKLLSQCLNKTVFNNAKNSDVEFLTEVTHNPLLSTKILENYTLLQFLKLVQRSKTSKDDAMLQQLTYCQWKSIKNLLCVTW</sequence>
<evidence type="ECO:0000313" key="2">
    <source>
        <dbReference type="Proteomes" id="UP000644660"/>
    </source>
</evidence>
<accession>A0A8H2VB00</accession>
<keyword evidence="2" id="KW-1185">Reference proteome</keyword>
<evidence type="ECO:0000313" key="1">
    <source>
        <dbReference type="EMBL" id="CAB4251953.1"/>
    </source>
</evidence>
<comment type="caution">
    <text evidence="1">The sequence shown here is derived from an EMBL/GenBank/DDBJ whole genome shotgun (WGS) entry which is preliminary data.</text>
</comment>
<dbReference type="AlphaFoldDB" id="A0A8H2VB00"/>
<dbReference type="OrthoDB" id="4069286at2759"/>
<reference evidence="1 2" key="1">
    <citation type="submission" date="2020-05" db="EMBL/GenBank/DDBJ databases">
        <authorList>
            <person name="Casaregola S."/>
            <person name="Devillers H."/>
            <person name="Grondin C."/>
        </authorList>
    </citation>
    <scope>NUCLEOTIDE SEQUENCE [LARGE SCALE GENOMIC DNA]</scope>
    <source>
        <strain evidence="1 2">CLIB 1767</strain>
    </source>
</reference>
<dbReference type="Proteomes" id="UP000644660">
    <property type="component" value="Unassembled WGS sequence"/>
</dbReference>
<name>A0A8H2VB00_9SACH</name>
<dbReference type="GeneID" id="64855067"/>
<gene>
    <name evidence="1" type="ORF">KABA2_01S02618</name>
</gene>
<proteinExistence type="predicted"/>
<dbReference type="RefSeq" id="XP_041403992.1">
    <property type="nucleotide sequence ID" value="XM_041548058.1"/>
</dbReference>
<organism evidence="1 2">
    <name type="scientific">Maudiozyma barnettii</name>
    <dbReference type="NCBI Taxonomy" id="61262"/>
    <lineage>
        <taxon>Eukaryota</taxon>
        <taxon>Fungi</taxon>
        <taxon>Dikarya</taxon>
        <taxon>Ascomycota</taxon>
        <taxon>Saccharomycotina</taxon>
        <taxon>Saccharomycetes</taxon>
        <taxon>Saccharomycetales</taxon>
        <taxon>Saccharomycetaceae</taxon>
        <taxon>Maudiozyma</taxon>
    </lineage>
</organism>